<dbReference type="Proteomes" id="UP001499984">
    <property type="component" value="Unassembled WGS sequence"/>
</dbReference>
<dbReference type="InterPro" id="IPR000073">
    <property type="entry name" value="AB_hydrolase_1"/>
</dbReference>
<reference evidence="5" key="1">
    <citation type="journal article" date="2019" name="Int. J. Syst. Evol. Microbiol.">
        <title>The Global Catalogue of Microorganisms (GCM) 10K type strain sequencing project: providing services to taxonomists for standard genome sequencing and annotation.</title>
        <authorList>
            <consortium name="The Broad Institute Genomics Platform"/>
            <consortium name="The Broad Institute Genome Sequencing Center for Infectious Disease"/>
            <person name="Wu L."/>
            <person name="Ma J."/>
        </authorList>
    </citation>
    <scope>NUCLEOTIDE SEQUENCE [LARGE SCALE GENOMIC DNA]</scope>
    <source>
        <strain evidence="5">JCM 16925</strain>
    </source>
</reference>
<evidence type="ECO:0000313" key="4">
    <source>
        <dbReference type="EMBL" id="GAA4068215.1"/>
    </source>
</evidence>
<evidence type="ECO:0008006" key="6">
    <source>
        <dbReference type="Google" id="ProtNLM"/>
    </source>
</evidence>
<dbReference type="Pfam" id="PF19956">
    <property type="entry name" value="EAD2"/>
    <property type="match status" value="1"/>
</dbReference>
<sequence>MASVGGPGRLGVVFVHGFNSSATMWEPFTSLIDRDAELNFVRPLPFSYDTRLWQAGPLRRVPDFDTVADSLKEFLDTETEGFDRLMLVCHSQGGLIGQRCLARMLAEGRGKDLTRMRRVVLFACPNNGSQFALGLRRGLLRRNPQERQLRPLDQQITDTQRTILRDIVNAREVTSRACPIPFSVYAGETDNIVTPASARSVFPNAAVLPGDHSGIVRPTSREHRSFSTLRRLMLTTAGADLITAEPITTDSSTSEPPTLEPSTTGVPEFSGPFPDTVAVVRVAERIPDMDDADFRRQVIGLMRQALAPQAAGFTPAFRAHPRDHLLEIVERCQSHRMRAAALAAFRDAVSVLRPDDSATVELRAMIRDPE</sequence>
<dbReference type="RefSeq" id="WP_345015725.1">
    <property type="nucleotide sequence ID" value="NZ_BAAAZY010000012.1"/>
</dbReference>
<feature type="compositionally biased region" description="Low complexity" evidence="1">
    <location>
        <begin position="247"/>
        <end position="264"/>
    </location>
</feature>
<dbReference type="EMBL" id="BAAAZY010000012">
    <property type="protein sequence ID" value="GAA4068215.1"/>
    <property type="molecule type" value="Genomic_DNA"/>
</dbReference>
<dbReference type="Pfam" id="PF12697">
    <property type="entry name" value="Abhydrolase_6"/>
    <property type="match status" value="1"/>
</dbReference>
<dbReference type="InterPro" id="IPR045431">
    <property type="entry name" value="EAD2"/>
</dbReference>
<dbReference type="InterPro" id="IPR029058">
    <property type="entry name" value="AB_hydrolase_fold"/>
</dbReference>
<feature type="domain" description="AB hydrolase-1" evidence="2">
    <location>
        <begin position="12"/>
        <end position="181"/>
    </location>
</feature>
<gene>
    <name evidence="4" type="ORF">GCM10022233_49900</name>
</gene>
<protein>
    <recommendedName>
        <fullName evidence="6">Alpha/beta fold hydrolase</fullName>
    </recommendedName>
</protein>
<evidence type="ECO:0000259" key="3">
    <source>
        <dbReference type="Pfam" id="PF19956"/>
    </source>
</evidence>
<feature type="region of interest" description="Disordered" evidence="1">
    <location>
        <begin position="247"/>
        <end position="270"/>
    </location>
</feature>
<evidence type="ECO:0000256" key="1">
    <source>
        <dbReference type="SAM" id="MobiDB-lite"/>
    </source>
</evidence>
<dbReference type="SUPFAM" id="SSF53474">
    <property type="entry name" value="alpha/beta-Hydrolases"/>
    <property type="match status" value="1"/>
</dbReference>
<name>A0ABP7VIZ9_9ACTN</name>
<evidence type="ECO:0000313" key="5">
    <source>
        <dbReference type="Proteomes" id="UP001499984"/>
    </source>
</evidence>
<feature type="domain" description="Effector-associated" evidence="3">
    <location>
        <begin position="284"/>
        <end position="366"/>
    </location>
</feature>
<proteinExistence type="predicted"/>
<dbReference type="PANTHER" id="PTHR37946:SF1">
    <property type="entry name" value="SLL1969 PROTEIN"/>
    <property type="match status" value="1"/>
</dbReference>
<keyword evidence="5" id="KW-1185">Reference proteome</keyword>
<evidence type="ECO:0000259" key="2">
    <source>
        <dbReference type="Pfam" id="PF12697"/>
    </source>
</evidence>
<organism evidence="4 5">
    <name type="scientific">Streptomyces shaanxiensis</name>
    <dbReference type="NCBI Taxonomy" id="653357"/>
    <lineage>
        <taxon>Bacteria</taxon>
        <taxon>Bacillati</taxon>
        <taxon>Actinomycetota</taxon>
        <taxon>Actinomycetes</taxon>
        <taxon>Kitasatosporales</taxon>
        <taxon>Streptomycetaceae</taxon>
        <taxon>Streptomyces</taxon>
    </lineage>
</organism>
<dbReference type="Gene3D" id="3.40.50.1820">
    <property type="entry name" value="alpha/beta hydrolase"/>
    <property type="match status" value="1"/>
</dbReference>
<accession>A0ABP7VIZ9</accession>
<comment type="caution">
    <text evidence="4">The sequence shown here is derived from an EMBL/GenBank/DDBJ whole genome shotgun (WGS) entry which is preliminary data.</text>
</comment>
<dbReference type="PANTHER" id="PTHR37946">
    <property type="entry name" value="SLL1969 PROTEIN"/>
    <property type="match status" value="1"/>
</dbReference>